<evidence type="ECO:0000313" key="10">
    <source>
        <dbReference type="Proteomes" id="UP001596380"/>
    </source>
</evidence>
<evidence type="ECO:0000313" key="9">
    <source>
        <dbReference type="EMBL" id="MFC6879781.1"/>
    </source>
</evidence>
<evidence type="ECO:0000256" key="7">
    <source>
        <dbReference type="SAM" id="MobiDB-lite"/>
    </source>
</evidence>
<dbReference type="Gene3D" id="1.10.510.10">
    <property type="entry name" value="Transferase(Phosphotransferase) domain 1"/>
    <property type="match status" value="1"/>
</dbReference>
<dbReference type="Pfam" id="PF00069">
    <property type="entry name" value="Pkinase"/>
    <property type="match status" value="1"/>
</dbReference>
<feature type="region of interest" description="Disordered" evidence="7">
    <location>
        <begin position="335"/>
        <end position="358"/>
    </location>
</feature>
<evidence type="ECO:0000256" key="2">
    <source>
        <dbReference type="ARBA" id="ARBA00022527"/>
    </source>
</evidence>
<comment type="caution">
    <text evidence="9">The sequence shown here is derived from an EMBL/GenBank/DDBJ whole genome shotgun (WGS) entry which is preliminary data.</text>
</comment>
<proteinExistence type="predicted"/>
<dbReference type="PROSITE" id="PS50011">
    <property type="entry name" value="PROTEIN_KINASE_DOM"/>
    <property type="match status" value="1"/>
</dbReference>
<evidence type="ECO:0000256" key="5">
    <source>
        <dbReference type="ARBA" id="ARBA00022777"/>
    </source>
</evidence>
<protein>
    <recommendedName>
        <fullName evidence="1">non-specific serine/threonine protein kinase</fullName>
        <ecNumber evidence="1">2.7.11.1</ecNumber>
    </recommendedName>
</protein>
<keyword evidence="3 9" id="KW-0808">Transferase</keyword>
<dbReference type="GO" id="GO:0004674">
    <property type="term" value="F:protein serine/threonine kinase activity"/>
    <property type="evidence" value="ECO:0007669"/>
    <property type="project" value="UniProtKB-EC"/>
</dbReference>
<evidence type="ECO:0000259" key="8">
    <source>
        <dbReference type="PROSITE" id="PS50011"/>
    </source>
</evidence>
<dbReference type="PANTHER" id="PTHR43289:SF6">
    <property type="entry name" value="SERINE_THREONINE-PROTEIN KINASE NEKL-3"/>
    <property type="match status" value="1"/>
</dbReference>
<sequence>MARTVVNGWTVPGFTHERELGGGGSGRVVLAVDDMTRTKVSIKYLDSRLDADEAFLSRFRSVSRRLSQLEDPNVVDFYDFVETPQGTAIVMEHVEGVNLRRMLAAQGPTGPLAALSVLGGVLLGLAAAHERDVVHTAVRPANVMIDNDGNARLTDFGLAPAGTEAQAGPPYAAPELWDGAIASLATDLYAATAIFFECLTGRPPFTGRNLAKAHRETPIPVEEVPGPLRDLVASGLAKEPEKRPASAADFLGALEEAAVAAYGGSWEAQGRGRLAELAAQTAAQPEPAPPRGRAAAAVSAPPKGGGRGKWAAVAVAAAVVVGGGAVAAMTMVKDDEAKPEPSPAQSTSPQPVAPANQEAARLVERINQATARTPSASFGFRRSGCCNAGTNARGALGLVRTGPASYSMTVTGTGEVRRPARTVLVGDTAYLRAGKKWRPAPASGRGYPALAAQVRSGSSVQNVTSLLGASTVLRKTGAVWRGDAPLAALSQAAGVGPLYAEIARATGAQQVGFALRLDRADRPVRLWLKAQGPAKRAQIVSATYSGWARKAPIAAPR</sequence>
<name>A0ABW2CDC7_9ACTN</name>
<evidence type="ECO:0000256" key="6">
    <source>
        <dbReference type="ARBA" id="ARBA00022840"/>
    </source>
</evidence>
<gene>
    <name evidence="9" type="ORF">ACFQKB_08380</name>
</gene>
<dbReference type="CDD" id="cd14014">
    <property type="entry name" value="STKc_PknB_like"/>
    <property type="match status" value="1"/>
</dbReference>
<keyword evidence="4" id="KW-0547">Nucleotide-binding</keyword>
<dbReference type="EMBL" id="JBHSXS010000003">
    <property type="protein sequence ID" value="MFC6879781.1"/>
    <property type="molecule type" value="Genomic_DNA"/>
</dbReference>
<dbReference type="Gene3D" id="3.30.200.20">
    <property type="entry name" value="Phosphorylase Kinase, domain 1"/>
    <property type="match status" value="1"/>
</dbReference>
<feature type="region of interest" description="Disordered" evidence="7">
    <location>
        <begin position="277"/>
        <end position="304"/>
    </location>
</feature>
<evidence type="ECO:0000256" key="1">
    <source>
        <dbReference type="ARBA" id="ARBA00012513"/>
    </source>
</evidence>
<dbReference type="EC" id="2.7.11.1" evidence="1"/>
<dbReference type="Gene3D" id="2.50.20.20">
    <property type="match status" value="1"/>
</dbReference>
<keyword evidence="2" id="KW-0723">Serine/threonine-protein kinase</keyword>
<evidence type="ECO:0000256" key="4">
    <source>
        <dbReference type="ARBA" id="ARBA00022741"/>
    </source>
</evidence>
<reference evidence="10" key="1">
    <citation type="journal article" date="2019" name="Int. J. Syst. Evol. Microbiol.">
        <title>The Global Catalogue of Microorganisms (GCM) 10K type strain sequencing project: providing services to taxonomists for standard genome sequencing and annotation.</title>
        <authorList>
            <consortium name="The Broad Institute Genomics Platform"/>
            <consortium name="The Broad Institute Genome Sequencing Center for Infectious Disease"/>
            <person name="Wu L."/>
            <person name="Ma J."/>
        </authorList>
    </citation>
    <scope>NUCLEOTIDE SEQUENCE [LARGE SCALE GENOMIC DNA]</scope>
    <source>
        <strain evidence="10">JCM 3369</strain>
    </source>
</reference>
<dbReference type="InterPro" id="IPR011009">
    <property type="entry name" value="Kinase-like_dom_sf"/>
</dbReference>
<dbReference type="RefSeq" id="WP_160821716.1">
    <property type="nucleotide sequence ID" value="NZ_JBHSXE010000001.1"/>
</dbReference>
<keyword evidence="6" id="KW-0067">ATP-binding</keyword>
<accession>A0ABW2CDC7</accession>
<feature type="domain" description="Protein kinase" evidence="8">
    <location>
        <begin position="14"/>
        <end position="259"/>
    </location>
</feature>
<feature type="compositionally biased region" description="Low complexity" evidence="7">
    <location>
        <begin position="277"/>
        <end position="302"/>
    </location>
</feature>
<keyword evidence="10" id="KW-1185">Reference proteome</keyword>
<dbReference type="PANTHER" id="PTHR43289">
    <property type="entry name" value="MITOGEN-ACTIVATED PROTEIN KINASE KINASE KINASE 20-RELATED"/>
    <property type="match status" value="1"/>
</dbReference>
<dbReference type="InterPro" id="IPR000719">
    <property type="entry name" value="Prot_kinase_dom"/>
</dbReference>
<organism evidence="9 10">
    <name type="scientific">Actinomadura yumaensis</name>
    <dbReference type="NCBI Taxonomy" id="111807"/>
    <lineage>
        <taxon>Bacteria</taxon>
        <taxon>Bacillati</taxon>
        <taxon>Actinomycetota</taxon>
        <taxon>Actinomycetes</taxon>
        <taxon>Streptosporangiales</taxon>
        <taxon>Thermomonosporaceae</taxon>
        <taxon>Actinomadura</taxon>
    </lineage>
</organism>
<dbReference type="Proteomes" id="UP001596380">
    <property type="component" value="Unassembled WGS sequence"/>
</dbReference>
<evidence type="ECO:0000256" key="3">
    <source>
        <dbReference type="ARBA" id="ARBA00022679"/>
    </source>
</evidence>
<keyword evidence="5 9" id="KW-0418">Kinase</keyword>
<dbReference type="SUPFAM" id="SSF56112">
    <property type="entry name" value="Protein kinase-like (PK-like)"/>
    <property type="match status" value="1"/>
</dbReference>